<dbReference type="Proteomes" id="UP000325315">
    <property type="component" value="Unassembled WGS sequence"/>
</dbReference>
<evidence type="ECO:0000313" key="2">
    <source>
        <dbReference type="EMBL" id="KAA3487942.1"/>
    </source>
</evidence>
<sequence length="118" mass="13900">MCCFTSERHCVSMVEYFDIRELPGNFFKPNSERNNQLEVYRPKTQRVSRVETGSFEDGLNEDIRLLVRILELKEFVVLVDRICKAEELGKEKRKADFEARDSRKISMNKPYQSSSKKS</sequence>
<feature type="compositionally biased region" description="Polar residues" evidence="1">
    <location>
        <begin position="109"/>
        <end position="118"/>
    </location>
</feature>
<accession>A0A5B6X487</accession>
<dbReference type="GO" id="GO:0032259">
    <property type="term" value="P:methylation"/>
    <property type="evidence" value="ECO:0007669"/>
    <property type="project" value="UniProtKB-KW"/>
</dbReference>
<reference evidence="3" key="1">
    <citation type="journal article" date="2019" name="Plant Biotechnol. J.">
        <title>Genome sequencing of the Australian wild diploid species Gossypium australe highlights disease resistance and delayed gland morphogenesis.</title>
        <authorList>
            <person name="Cai Y."/>
            <person name="Cai X."/>
            <person name="Wang Q."/>
            <person name="Wang P."/>
            <person name="Zhang Y."/>
            <person name="Cai C."/>
            <person name="Xu Y."/>
            <person name="Wang K."/>
            <person name="Zhou Z."/>
            <person name="Wang C."/>
            <person name="Geng S."/>
            <person name="Li B."/>
            <person name="Dong Q."/>
            <person name="Hou Y."/>
            <person name="Wang H."/>
            <person name="Ai P."/>
            <person name="Liu Z."/>
            <person name="Yi F."/>
            <person name="Sun M."/>
            <person name="An G."/>
            <person name="Cheng J."/>
            <person name="Zhang Y."/>
            <person name="Shi Q."/>
            <person name="Xie Y."/>
            <person name="Shi X."/>
            <person name="Chang Y."/>
            <person name="Huang F."/>
            <person name="Chen Y."/>
            <person name="Hong S."/>
            <person name="Mi L."/>
            <person name="Sun Q."/>
            <person name="Zhang L."/>
            <person name="Zhou B."/>
            <person name="Peng R."/>
            <person name="Zhang X."/>
            <person name="Liu F."/>
        </authorList>
    </citation>
    <scope>NUCLEOTIDE SEQUENCE [LARGE SCALE GENOMIC DNA]</scope>
    <source>
        <strain evidence="3">cv. PA1801</strain>
    </source>
</reference>
<protein>
    <submittedName>
        <fullName evidence="2">Histone demethylase UTY</fullName>
    </submittedName>
</protein>
<feature type="compositionally biased region" description="Basic and acidic residues" evidence="1">
    <location>
        <begin position="90"/>
        <end position="104"/>
    </location>
</feature>
<organism evidence="2 3">
    <name type="scientific">Gossypium australe</name>
    <dbReference type="NCBI Taxonomy" id="47621"/>
    <lineage>
        <taxon>Eukaryota</taxon>
        <taxon>Viridiplantae</taxon>
        <taxon>Streptophyta</taxon>
        <taxon>Embryophyta</taxon>
        <taxon>Tracheophyta</taxon>
        <taxon>Spermatophyta</taxon>
        <taxon>Magnoliopsida</taxon>
        <taxon>eudicotyledons</taxon>
        <taxon>Gunneridae</taxon>
        <taxon>Pentapetalae</taxon>
        <taxon>rosids</taxon>
        <taxon>malvids</taxon>
        <taxon>Malvales</taxon>
        <taxon>Malvaceae</taxon>
        <taxon>Malvoideae</taxon>
        <taxon>Gossypium</taxon>
    </lineage>
</organism>
<dbReference type="EMBL" id="SMMG02000001">
    <property type="protein sequence ID" value="KAA3487942.1"/>
    <property type="molecule type" value="Genomic_DNA"/>
</dbReference>
<evidence type="ECO:0000313" key="3">
    <source>
        <dbReference type="Proteomes" id="UP000325315"/>
    </source>
</evidence>
<keyword evidence="2" id="KW-0808">Transferase</keyword>
<feature type="region of interest" description="Disordered" evidence="1">
    <location>
        <begin position="90"/>
        <end position="118"/>
    </location>
</feature>
<gene>
    <name evidence="2" type="ORF">EPI10_031733</name>
</gene>
<name>A0A5B6X487_9ROSI</name>
<keyword evidence="3" id="KW-1185">Reference proteome</keyword>
<dbReference type="AlphaFoldDB" id="A0A5B6X487"/>
<keyword evidence="2" id="KW-0489">Methyltransferase</keyword>
<comment type="caution">
    <text evidence="2">The sequence shown here is derived from an EMBL/GenBank/DDBJ whole genome shotgun (WGS) entry which is preliminary data.</text>
</comment>
<proteinExistence type="predicted"/>
<evidence type="ECO:0000256" key="1">
    <source>
        <dbReference type="SAM" id="MobiDB-lite"/>
    </source>
</evidence>
<dbReference type="GO" id="GO:0008168">
    <property type="term" value="F:methyltransferase activity"/>
    <property type="evidence" value="ECO:0007669"/>
    <property type="project" value="UniProtKB-KW"/>
</dbReference>
<dbReference type="OrthoDB" id="2272416at2759"/>